<keyword evidence="3" id="KW-1185">Reference proteome</keyword>
<evidence type="ECO:0000313" key="3">
    <source>
        <dbReference type="Proteomes" id="UP001162164"/>
    </source>
</evidence>
<dbReference type="Proteomes" id="UP001162164">
    <property type="component" value="Unassembled WGS sequence"/>
</dbReference>
<protein>
    <recommendedName>
        <fullName evidence="4">Sushi domain-containing protein</fullName>
    </recommendedName>
</protein>
<gene>
    <name evidence="2" type="ORF">NQ317_008539</name>
</gene>
<evidence type="ECO:0000256" key="1">
    <source>
        <dbReference type="ARBA" id="ARBA00023157"/>
    </source>
</evidence>
<dbReference type="EMBL" id="JAPWTJ010001423">
    <property type="protein sequence ID" value="KAJ8971863.1"/>
    <property type="molecule type" value="Genomic_DNA"/>
</dbReference>
<dbReference type="InterPro" id="IPR035976">
    <property type="entry name" value="Sushi/SCR/CCP_sf"/>
</dbReference>
<evidence type="ECO:0000313" key="2">
    <source>
        <dbReference type="EMBL" id="KAJ8971863.1"/>
    </source>
</evidence>
<name>A0ABQ9J394_9CUCU</name>
<keyword evidence="1" id="KW-1015">Disulfide bond</keyword>
<comment type="caution">
    <text evidence="2">The sequence shown here is derived from an EMBL/GenBank/DDBJ whole genome shotgun (WGS) entry which is preliminary data.</text>
</comment>
<dbReference type="SUPFAM" id="SSF57535">
    <property type="entry name" value="Complement control module/SCR domain"/>
    <property type="match status" value="1"/>
</dbReference>
<organism evidence="2 3">
    <name type="scientific">Molorchus minor</name>
    <dbReference type="NCBI Taxonomy" id="1323400"/>
    <lineage>
        <taxon>Eukaryota</taxon>
        <taxon>Metazoa</taxon>
        <taxon>Ecdysozoa</taxon>
        <taxon>Arthropoda</taxon>
        <taxon>Hexapoda</taxon>
        <taxon>Insecta</taxon>
        <taxon>Pterygota</taxon>
        <taxon>Neoptera</taxon>
        <taxon>Endopterygota</taxon>
        <taxon>Coleoptera</taxon>
        <taxon>Polyphaga</taxon>
        <taxon>Cucujiformia</taxon>
        <taxon>Chrysomeloidea</taxon>
        <taxon>Cerambycidae</taxon>
        <taxon>Lamiinae</taxon>
        <taxon>Monochamini</taxon>
        <taxon>Molorchus</taxon>
    </lineage>
</organism>
<sequence length="210" mass="23745">MKYCRPSPRPRPRLSAFFDIFSTRQIDEPNYIGKSVVPWLPSTDQRLGRRTDQDEQKSAVQMCKKPTDPRYRPVRVDNVKTEKECTDILKIIDTGQVIYSTCRQEDPPTEVISGTETVDVILTSTAVINPRRGVLLYYTAVGCPTPVTPQNGYLVHRTDEIAEFSCCGGYTFPDTGSRTKSLKCLGAHWNSSLPLLDCEMTYFTIHNLTT</sequence>
<evidence type="ECO:0008006" key="4">
    <source>
        <dbReference type="Google" id="ProtNLM"/>
    </source>
</evidence>
<proteinExistence type="predicted"/>
<accession>A0ABQ9J394</accession>
<reference evidence="2" key="1">
    <citation type="journal article" date="2023" name="Insect Mol. Biol.">
        <title>Genome sequencing provides insights into the evolution of gene families encoding plant cell wall-degrading enzymes in longhorned beetles.</title>
        <authorList>
            <person name="Shin N.R."/>
            <person name="Okamura Y."/>
            <person name="Kirsch R."/>
            <person name="Pauchet Y."/>
        </authorList>
    </citation>
    <scope>NUCLEOTIDE SEQUENCE</scope>
    <source>
        <strain evidence="2">MMC_N1</strain>
    </source>
</reference>